<organism evidence="1">
    <name type="scientific">Picea glauca</name>
    <name type="common">White spruce</name>
    <name type="synonym">Pinus glauca</name>
    <dbReference type="NCBI Taxonomy" id="3330"/>
    <lineage>
        <taxon>Eukaryota</taxon>
        <taxon>Viridiplantae</taxon>
        <taxon>Streptophyta</taxon>
        <taxon>Embryophyta</taxon>
        <taxon>Tracheophyta</taxon>
        <taxon>Spermatophyta</taxon>
        <taxon>Pinopsida</taxon>
        <taxon>Pinidae</taxon>
        <taxon>Conifers I</taxon>
        <taxon>Pinales</taxon>
        <taxon>Pinaceae</taxon>
        <taxon>Picea</taxon>
    </lineage>
</organism>
<gene>
    <name evidence="1" type="ORF">ABT39_MTgene3970</name>
</gene>
<protein>
    <submittedName>
        <fullName evidence="1">Uncharacterized protein</fullName>
    </submittedName>
</protein>
<name>A0A101M1P8_PICGL</name>
<comment type="caution">
    <text evidence="1">The sequence shown here is derived from an EMBL/GenBank/DDBJ whole genome shotgun (WGS) entry which is preliminary data.</text>
</comment>
<dbReference type="AlphaFoldDB" id="A0A101M1P8"/>
<reference evidence="1" key="1">
    <citation type="journal article" date="2015" name="Genome Biol. Evol.">
        <title>Organellar Genomes of White Spruce (Picea glauca): Assembly and Annotation.</title>
        <authorList>
            <person name="Jackman S.D."/>
            <person name="Warren R.L."/>
            <person name="Gibb E.A."/>
            <person name="Vandervalk B.P."/>
            <person name="Mohamadi H."/>
            <person name="Chu J."/>
            <person name="Raymond A."/>
            <person name="Pleasance S."/>
            <person name="Coope R."/>
            <person name="Wildung M.R."/>
            <person name="Ritland C.E."/>
            <person name="Bousquet J."/>
            <person name="Jones S.J."/>
            <person name="Bohlmann J."/>
            <person name="Birol I."/>
        </authorList>
    </citation>
    <scope>NUCLEOTIDE SEQUENCE [LARGE SCALE GENOMIC DNA]</scope>
    <source>
        <tissue evidence="1">Flushing bud</tissue>
    </source>
</reference>
<evidence type="ECO:0000313" key="1">
    <source>
        <dbReference type="EMBL" id="KUM49421.1"/>
    </source>
</evidence>
<keyword evidence="1" id="KW-0496">Mitochondrion</keyword>
<proteinExistence type="predicted"/>
<accession>A0A101M1P8</accession>
<dbReference type="EMBL" id="LKAM01000003">
    <property type="protein sequence ID" value="KUM49421.1"/>
    <property type="molecule type" value="Genomic_DNA"/>
</dbReference>
<sequence length="80" mass="8811">MTFASNILSSPFLITASRLGLTSRFLFLTGLAPSSRGMECLIIPGSRPLKSLYDQANMSLNSRNRAKNMPFSCSMHWAPT</sequence>
<geneLocation type="mitochondrion" evidence="1"/>